<feature type="region of interest" description="Disordered" evidence="4">
    <location>
        <begin position="69"/>
        <end position="129"/>
    </location>
</feature>
<keyword evidence="1" id="KW-0805">Transcription regulation</keyword>
<keyword evidence="5" id="KW-1133">Transmembrane helix</keyword>
<keyword evidence="8" id="KW-1185">Reference proteome</keyword>
<dbReference type="InterPro" id="IPR036388">
    <property type="entry name" value="WH-like_DNA-bd_sf"/>
</dbReference>
<evidence type="ECO:0000256" key="1">
    <source>
        <dbReference type="ARBA" id="ARBA00023015"/>
    </source>
</evidence>
<evidence type="ECO:0000256" key="5">
    <source>
        <dbReference type="SAM" id="Phobius"/>
    </source>
</evidence>
<dbReference type="RefSeq" id="WP_147036013.1">
    <property type="nucleotide sequence ID" value="NZ_JACIDB010000010.1"/>
</dbReference>
<dbReference type="PRINTS" id="PR00038">
    <property type="entry name" value="HTHLUXR"/>
</dbReference>
<keyword evidence="5" id="KW-0472">Membrane</keyword>
<organism evidence="7 8">
    <name type="scientific">Sphingomonas aquatilis</name>
    <dbReference type="NCBI Taxonomy" id="93063"/>
    <lineage>
        <taxon>Bacteria</taxon>
        <taxon>Pseudomonadati</taxon>
        <taxon>Pseudomonadota</taxon>
        <taxon>Alphaproteobacteria</taxon>
        <taxon>Sphingomonadales</taxon>
        <taxon>Sphingomonadaceae</taxon>
        <taxon>Sphingomonas</taxon>
    </lineage>
</organism>
<dbReference type="PROSITE" id="PS50043">
    <property type="entry name" value="HTH_LUXR_2"/>
    <property type="match status" value="1"/>
</dbReference>
<keyword evidence="5" id="KW-0812">Transmembrane</keyword>
<comment type="caution">
    <text evidence="7">The sequence shown here is derived from an EMBL/GenBank/DDBJ whole genome shotgun (WGS) entry which is preliminary data.</text>
</comment>
<dbReference type="PANTHER" id="PTHR44688:SF16">
    <property type="entry name" value="DNA-BINDING TRANSCRIPTIONAL ACTIVATOR DEVR_DOSR"/>
    <property type="match status" value="1"/>
</dbReference>
<keyword evidence="3" id="KW-0804">Transcription</keyword>
<proteinExistence type="predicted"/>
<dbReference type="PANTHER" id="PTHR44688">
    <property type="entry name" value="DNA-BINDING TRANSCRIPTIONAL ACTIVATOR DEVR_DOSR"/>
    <property type="match status" value="1"/>
</dbReference>
<feature type="domain" description="HTH luxR-type" evidence="6">
    <location>
        <begin position="2"/>
        <end position="67"/>
    </location>
</feature>
<dbReference type="Pfam" id="PF00196">
    <property type="entry name" value="GerE"/>
    <property type="match status" value="1"/>
</dbReference>
<dbReference type="SMART" id="SM00421">
    <property type="entry name" value="HTH_LUXR"/>
    <property type="match status" value="1"/>
</dbReference>
<dbReference type="AlphaFoldDB" id="A0AAW3TVB0"/>
<dbReference type="PROSITE" id="PS00622">
    <property type="entry name" value="HTH_LUXR_1"/>
    <property type="match status" value="1"/>
</dbReference>
<evidence type="ECO:0000313" key="7">
    <source>
        <dbReference type="EMBL" id="MBB3877020.1"/>
    </source>
</evidence>
<keyword evidence="2 7" id="KW-0238">DNA-binding</keyword>
<dbReference type="GO" id="GO:0003677">
    <property type="term" value="F:DNA binding"/>
    <property type="evidence" value="ECO:0007669"/>
    <property type="project" value="UniProtKB-KW"/>
</dbReference>
<dbReference type="InterPro" id="IPR016032">
    <property type="entry name" value="Sig_transdc_resp-reg_C-effctor"/>
</dbReference>
<evidence type="ECO:0000259" key="6">
    <source>
        <dbReference type="PROSITE" id="PS50043"/>
    </source>
</evidence>
<accession>A0AAW3TVB0</accession>
<dbReference type="CDD" id="cd06170">
    <property type="entry name" value="LuxR_C_like"/>
    <property type="match status" value="1"/>
</dbReference>
<reference evidence="7 8" key="1">
    <citation type="submission" date="2020-08" db="EMBL/GenBank/DDBJ databases">
        <title>Genomic Encyclopedia of Type Strains, Phase IV (KMG-IV): sequencing the most valuable type-strain genomes for metagenomic binning, comparative biology and taxonomic classification.</title>
        <authorList>
            <person name="Goeker M."/>
        </authorList>
    </citation>
    <scope>NUCLEOTIDE SEQUENCE [LARGE SCALE GENOMIC DNA]</scope>
    <source>
        <strain evidence="7 8">DSM 15581</strain>
    </source>
</reference>
<dbReference type="Proteomes" id="UP000528945">
    <property type="component" value="Unassembled WGS sequence"/>
</dbReference>
<evidence type="ECO:0000256" key="4">
    <source>
        <dbReference type="SAM" id="MobiDB-lite"/>
    </source>
</evidence>
<evidence type="ECO:0000313" key="8">
    <source>
        <dbReference type="Proteomes" id="UP000528945"/>
    </source>
</evidence>
<dbReference type="Gene3D" id="1.10.10.10">
    <property type="entry name" value="Winged helix-like DNA-binding domain superfamily/Winged helix DNA-binding domain"/>
    <property type="match status" value="1"/>
</dbReference>
<feature type="transmembrane region" description="Helical" evidence="5">
    <location>
        <begin position="188"/>
        <end position="209"/>
    </location>
</feature>
<dbReference type="InterPro" id="IPR000792">
    <property type="entry name" value="Tscrpt_reg_LuxR_C"/>
</dbReference>
<dbReference type="EMBL" id="JACIDB010000010">
    <property type="protein sequence ID" value="MBB3877020.1"/>
    <property type="molecule type" value="Genomic_DNA"/>
</dbReference>
<sequence>MDGQSYESLTRMERNCLRLARHDRKTEQIAHELGISASTVNTHIFSARRKLGGVSRLAAADMVRDYELRRTDDGPVPPAGRGQTAVATLPHAPTSFPPTDPDGSSQHSREQPPRQPPSQPEDPSAGSIATDHRLSRHPMWMAAEAASNPKAPHPTDVREVRTAFVFDDDRPDARGRQADDGDAPLRRLALILAIAVLMALVAIAAPAIYDSAAMRIANSLERPHPR</sequence>
<gene>
    <name evidence="7" type="ORF">GGR47_003288</name>
</gene>
<evidence type="ECO:0000256" key="3">
    <source>
        <dbReference type="ARBA" id="ARBA00023163"/>
    </source>
</evidence>
<dbReference type="SUPFAM" id="SSF46894">
    <property type="entry name" value="C-terminal effector domain of the bipartite response regulators"/>
    <property type="match status" value="1"/>
</dbReference>
<protein>
    <submittedName>
        <fullName evidence="7">DNA-binding CsgD family transcriptional regulator</fullName>
    </submittedName>
</protein>
<dbReference type="GO" id="GO:0006355">
    <property type="term" value="P:regulation of DNA-templated transcription"/>
    <property type="evidence" value="ECO:0007669"/>
    <property type="project" value="InterPro"/>
</dbReference>
<evidence type="ECO:0000256" key="2">
    <source>
        <dbReference type="ARBA" id="ARBA00023125"/>
    </source>
</evidence>
<name>A0AAW3TVB0_9SPHN</name>